<accession>A0A644YCT8</accession>
<gene>
    <name evidence="1" type="ORF">SDC9_72866</name>
</gene>
<organism evidence="1">
    <name type="scientific">bioreactor metagenome</name>
    <dbReference type="NCBI Taxonomy" id="1076179"/>
    <lineage>
        <taxon>unclassified sequences</taxon>
        <taxon>metagenomes</taxon>
        <taxon>ecological metagenomes</taxon>
    </lineage>
</organism>
<name>A0A644YCT8_9ZZZZ</name>
<evidence type="ECO:0000313" key="1">
    <source>
        <dbReference type="EMBL" id="MPM26365.1"/>
    </source>
</evidence>
<sequence>MLDGVVPLGIVVGVGAQVQTDTLAVQRGARQGHIVFPANQSAHVAPWRFHNGKIILIGVPPDNALGACRLQLPVVAKQLSVWSKDHIRAVQGAVFKPPLCVTD</sequence>
<protein>
    <submittedName>
        <fullName evidence="1">Uncharacterized protein</fullName>
    </submittedName>
</protein>
<reference evidence="1" key="1">
    <citation type="submission" date="2019-08" db="EMBL/GenBank/DDBJ databases">
        <authorList>
            <person name="Kucharzyk K."/>
            <person name="Murdoch R.W."/>
            <person name="Higgins S."/>
            <person name="Loffler F."/>
        </authorList>
    </citation>
    <scope>NUCLEOTIDE SEQUENCE</scope>
</reference>
<proteinExistence type="predicted"/>
<dbReference type="AlphaFoldDB" id="A0A644YCT8"/>
<comment type="caution">
    <text evidence="1">The sequence shown here is derived from an EMBL/GenBank/DDBJ whole genome shotgun (WGS) entry which is preliminary data.</text>
</comment>
<dbReference type="EMBL" id="VSSQ01004716">
    <property type="protein sequence ID" value="MPM26365.1"/>
    <property type="molecule type" value="Genomic_DNA"/>
</dbReference>